<dbReference type="AlphaFoldDB" id="M6UME0"/>
<protein>
    <submittedName>
        <fullName evidence="2">PF04536 family protein</fullName>
    </submittedName>
</protein>
<accession>M6UME0</accession>
<evidence type="ECO:0000259" key="1">
    <source>
        <dbReference type="Pfam" id="PF04536"/>
    </source>
</evidence>
<sequence>MIIDLFLGVLHREVEVHLLGTLSRADSAEARTGAEIPGAGEAEVRAGAEPPEAGKGYSNIMINENTVERSTLGRIWIHGLESFFSAFSLSSDKSKSYCFKKYFSAQDLRKIESAVAKSETLHKGEIKVVLEGGLPLFRVISGLTTKQRAMELFSEKKVWDTEENTGILIYVQLTDRKIELLADRGIYKKIGQTTLDEICDRMQNGFRNGNYLESILTCVDAFTHLLQKHFPPGKRNPNELSDKPEVI</sequence>
<dbReference type="EMBL" id="AHOQ02000046">
    <property type="protein sequence ID" value="EMO43956.1"/>
    <property type="molecule type" value="Genomic_DNA"/>
</dbReference>
<dbReference type="Pfam" id="PF04536">
    <property type="entry name" value="TPM_phosphatase"/>
    <property type="match status" value="1"/>
</dbReference>
<name>M6UME0_9LEPT</name>
<feature type="domain" description="TPM" evidence="1">
    <location>
        <begin position="100"/>
        <end position="222"/>
    </location>
</feature>
<proteinExistence type="predicted"/>
<dbReference type="PANTHER" id="PTHR30373:SF8">
    <property type="entry name" value="BLL7265 PROTEIN"/>
    <property type="match status" value="1"/>
</dbReference>
<comment type="caution">
    <text evidence="2">The sequence shown here is derived from an EMBL/GenBank/DDBJ whole genome shotgun (WGS) entry which is preliminary data.</text>
</comment>
<dbReference type="InterPro" id="IPR007621">
    <property type="entry name" value="TPM_dom"/>
</dbReference>
<evidence type="ECO:0000313" key="2">
    <source>
        <dbReference type="EMBL" id="EMO43956.1"/>
    </source>
</evidence>
<dbReference type="Proteomes" id="UP000012160">
    <property type="component" value="Unassembled WGS sequence"/>
</dbReference>
<gene>
    <name evidence="2" type="ORF">LEP1GSC187_2768</name>
</gene>
<dbReference type="Gene3D" id="3.10.310.50">
    <property type="match status" value="1"/>
</dbReference>
<dbReference type="PANTHER" id="PTHR30373">
    <property type="entry name" value="UPF0603 PROTEIN YGCG"/>
    <property type="match status" value="1"/>
</dbReference>
<evidence type="ECO:0000313" key="3">
    <source>
        <dbReference type="Proteomes" id="UP000012160"/>
    </source>
</evidence>
<reference evidence="2 3" key="1">
    <citation type="submission" date="2013-01" db="EMBL/GenBank/DDBJ databases">
        <authorList>
            <person name="Harkins D.M."/>
            <person name="Durkin A.S."/>
            <person name="Brinkac L.M."/>
            <person name="Haft D.H."/>
            <person name="Selengut J.D."/>
            <person name="Sanka R."/>
            <person name="DePew J."/>
            <person name="Purushe J."/>
            <person name="Matthias M.A."/>
            <person name="Vinetz J.M."/>
            <person name="Sutton G.G."/>
            <person name="Nierman W.C."/>
            <person name="Fouts D.E."/>
        </authorList>
    </citation>
    <scope>NUCLEOTIDE SEQUENCE [LARGE SCALE GENOMIC DNA]</scope>
    <source>
        <strain evidence="2 3">ZUN179</strain>
    </source>
</reference>
<organism evidence="2 3">
    <name type="scientific">Leptospira santarosai str. ZUN179</name>
    <dbReference type="NCBI Taxonomy" id="1049985"/>
    <lineage>
        <taxon>Bacteria</taxon>
        <taxon>Pseudomonadati</taxon>
        <taxon>Spirochaetota</taxon>
        <taxon>Spirochaetia</taxon>
        <taxon>Leptospirales</taxon>
        <taxon>Leptospiraceae</taxon>
        <taxon>Leptospira</taxon>
    </lineage>
</organism>